<feature type="transmembrane region" description="Helical" evidence="1">
    <location>
        <begin position="81"/>
        <end position="103"/>
    </location>
</feature>
<accession>A0A917AXB4</accession>
<dbReference type="RefSeq" id="WP_188389482.1">
    <property type="nucleotide sequence ID" value="NZ_BMFK01000003.1"/>
</dbReference>
<feature type="transmembrane region" description="Helical" evidence="1">
    <location>
        <begin position="115"/>
        <end position="137"/>
    </location>
</feature>
<keyword evidence="1" id="KW-1133">Transmembrane helix</keyword>
<gene>
    <name evidence="2" type="ORF">GCM10007140_31920</name>
</gene>
<dbReference type="AlphaFoldDB" id="A0A917AXB4"/>
<reference evidence="2" key="1">
    <citation type="journal article" date="2014" name="Int. J. Syst. Evol. Microbiol.">
        <title>Complete genome sequence of Corynebacterium casei LMG S-19264T (=DSM 44701T), isolated from a smear-ripened cheese.</title>
        <authorList>
            <consortium name="US DOE Joint Genome Institute (JGI-PGF)"/>
            <person name="Walter F."/>
            <person name="Albersmeier A."/>
            <person name="Kalinowski J."/>
            <person name="Ruckert C."/>
        </authorList>
    </citation>
    <scope>NUCLEOTIDE SEQUENCE</scope>
    <source>
        <strain evidence="2">CGMCC 1.12698</strain>
    </source>
</reference>
<dbReference type="Proteomes" id="UP000605259">
    <property type="component" value="Unassembled WGS sequence"/>
</dbReference>
<reference evidence="2" key="2">
    <citation type="submission" date="2020-09" db="EMBL/GenBank/DDBJ databases">
        <authorList>
            <person name="Sun Q."/>
            <person name="Zhou Y."/>
        </authorList>
    </citation>
    <scope>NUCLEOTIDE SEQUENCE</scope>
    <source>
        <strain evidence="2">CGMCC 1.12698</strain>
    </source>
</reference>
<feature type="transmembrane region" description="Helical" evidence="1">
    <location>
        <begin position="34"/>
        <end position="61"/>
    </location>
</feature>
<dbReference type="EMBL" id="BMFK01000003">
    <property type="protein sequence ID" value="GGE79976.1"/>
    <property type="molecule type" value="Genomic_DNA"/>
</dbReference>
<keyword evidence="1" id="KW-0812">Transmembrane</keyword>
<name>A0A917AXB4_9BACI</name>
<protein>
    <submittedName>
        <fullName evidence="2">Uncharacterized protein</fullName>
    </submittedName>
</protein>
<keyword evidence="3" id="KW-1185">Reference proteome</keyword>
<feature type="transmembrane region" description="Helical" evidence="1">
    <location>
        <begin position="6"/>
        <end position="22"/>
    </location>
</feature>
<sequence>MWMAISILSIIFLLSSLFIFFISKDDFKDGKNLVPIIAANLILSSFLTSTVAAMGLIAFLLFKGVSYVFQHVLIFESNMTIFAVGLIICIMYLALEITVHTFLSAASTYIFRNKSYALIFYCVSRIAIDSVLLYYVLIAIPGVELRNPYIAIFLATLLFIPDLFVSSKKQKAYEENA</sequence>
<feature type="transmembrane region" description="Helical" evidence="1">
    <location>
        <begin position="149"/>
        <end position="165"/>
    </location>
</feature>
<evidence type="ECO:0000256" key="1">
    <source>
        <dbReference type="SAM" id="Phobius"/>
    </source>
</evidence>
<keyword evidence="1" id="KW-0472">Membrane</keyword>
<evidence type="ECO:0000313" key="3">
    <source>
        <dbReference type="Proteomes" id="UP000605259"/>
    </source>
</evidence>
<proteinExistence type="predicted"/>
<evidence type="ECO:0000313" key="2">
    <source>
        <dbReference type="EMBL" id="GGE79976.1"/>
    </source>
</evidence>
<organism evidence="2 3">
    <name type="scientific">Priestia taiwanensis</name>
    <dbReference type="NCBI Taxonomy" id="1347902"/>
    <lineage>
        <taxon>Bacteria</taxon>
        <taxon>Bacillati</taxon>
        <taxon>Bacillota</taxon>
        <taxon>Bacilli</taxon>
        <taxon>Bacillales</taxon>
        <taxon>Bacillaceae</taxon>
        <taxon>Priestia</taxon>
    </lineage>
</organism>
<comment type="caution">
    <text evidence="2">The sequence shown here is derived from an EMBL/GenBank/DDBJ whole genome shotgun (WGS) entry which is preliminary data.</text>
</comment>